<dbReference type="InterPro" id="IPR022898">
    <property type="entry name" value="RNase_HII"/>
</dbReference>
<keyword evidence="9 12" id="KW-0255">Endonuclease</keyword>
<dbReference type="EMBL" id="PEXV01000102">
    <property type="protein sequence ID" value="PIS41461.1"/>
    <property type="molecule type" value="Genomic_DNA"/>
</dbReference>
<dbReference type="GO" id="GO:0004523">
    <property type="term" value="F:RNA-DNA hybrid ribonuclease activity"/>
    <property type="evidence" value="ECO:0007669"/>
    <property type="project" value="UniProtKB-UniRule"/>
</dbReference>
<feature type="domain" description="RNase H type-2" evidence="14">
    <location>
        <begin position="37"/>
        <end position="221"/>
    </location>
</feature>
<dbReference type="PANTHER" id="PTHR10954">
    <property type="entry name" value="RIBONUCLEASE H2 SUBUNIT A"/>
    <property type="match status" value="1"/>
</dbReference>
<dbReference type="Pfam" id="PF01351">
    <property type="entry name" value="RNase_HII"/>
    <property type="match status" value="1"/>
</dbReference>
<protein>
    <recommendedName>
        <fullName evidence="13">Ribonuclease</fullName>
        <ecNumber evidence="13">3.1.26.4</ecNumber>
    </recommendedName>
</protein>
<evidence type="ECO:0000256" key="9">
    <source>
        <dbReference type="ARBA" id="ARBA00022759"/>
    </source>
</evidence>
<dbReference type="CDD" id="cd07182">
    <property type="entry name" value="RNase_HII_bacteria_HII_like"/>
    <property type="match status" value="1"/>
</dbReference>
<dbReference type="PANTHER" id="PTHR10954:SF18">
    <property type="entry name" value="RIBONUCLEASE HII"/>
    <property type="match status" value="1"/>
</dbReference>
<dbReference type="GO" id="GO:0006298">
    <property type="term" value="P:mismatch repair"/>
    <property type="evidence" value="ECO:0007669"/>
    <property type="project" value="TreeGrafter"/>
</dbReference>
<sequence length="221" mass="24328">MSACAFFLFSKKRMLNTMRQNASCDRENIVAKNSGARTIAGLDEVGRGAIAGPLVVGCFVRNINTSMPLVADSKLLTQKKRNLLVPKILSSANAWNFGIVDAQDISLHGMAWALNEGFSRALFGLQFIPDIIFYDGTSRAINHPAAYPVVRGDQTHASIAAASIIAKVFRDLWMDAIAEDYPKYLFNLHKGYGTAQHKQALLAEGPIKKIHRTQFVQTFLS</sequence>
<dbReference type="GO" id="GO:0046872">
    <property type="term" value="F:metal ion binding"/>
    <property type="evidence" value="ECO:0007669"/>
    <property type="project" value="UniProtKB-KW"/>
</dbReference>
<evidence type="ECO:0000256" key="6">
    <source>
        <dbReference type="ARBA" id="ARBA00022490"/>
    </source>
</evidence>
<dbReference type="InterPro" id="IPR024567">
    <property type="entry name" value="RNase_HII/HIII_dom"/>
</dbReference>
<dbReference type="Gene3D" id="3.30.420.10">
    <property type="entry name" value="Ribonuclease H-like superfamily/Ribonuclease H"/>
    <property type="match status" value="1"/>
</dbReference>
<evidence type="ECO:0000256" key="1">
    <source>
        <dbReference type="ARBA" id="ARBA00000077"/>
    </source>
</evidence>
<dbReference type="GO" id="GO:0003723">
    <property type="term" value="F:RNA binding"/>
    <property type="evidence" value="ECO:0007669"/>
    <property type="project" value="UniProtKB-UniRule"/>
</dbReference>
<evidence type="ECO:0000313" key="15">
    <source>
        <dbReference type="EMBL" id="PIS41461.1"/>
    </source>
</evidence>
<dbReference type="PROSITE" id="PS51975">
    <property type="entry name" value="RNASE_H_2"/>
    <property type="match status" value="1"/>
</dbReference>
<dbReference type="EC" id="3.1.26.4" evidence="13"/>
<keyword evidence="10 12" id="KW-0378">Hydrolase</keyword>
<comment type="similarity">
    <text evidence="5 13">Belongs to the RNase HII family.</text>
</comment>
<keyword evidence="11" id="KW-0464">Manganese</keyword>
<comment type="function">
    <text evidence="3 13">Endonuclease that specifically degrades the RNA of RNA-DNA hybrids.</text>
</comment>
<feature type="binding site" evidence="12">
    <location>
        <position position="44"/>
    </location>
    <ligand>
        <name>a divalent metal cation</name>
        <dbReference type="ChEBI" id="CHEBI:60240"/>
    </ligand>
</feature>
<evidence type="ECO:0000256" key="3">
    <source>
        <dbReference type="ARBA" id="ARBA00004065"/>
    </source>
</evidence>
<keyword evidence="6" id="KW-0963">Cytoplasm</keyword>
<keyword evidence="7 12" id="KW-0540">Nuclease</keyword>
<dbReference type="GO" id="GO:0005737">
    <property type="term" value="C:cytoplasm"/>
    <property type="evidence" value="ECO:0007669"/>
    <property type="project" value="UniProtKB-SubCell"/>
</dbReference>
<feature type="binding site" evidence="12">
    <location>
        <position position="43"/>
    </location>
    <ligand>
        <name>a divalent metal cation</name>
        <dbReference type="ChEBI" id="CHEBI:60240"/>
    </ligand>
</feature>
<evidence type="ECO:0000256" key="13">
    <source>
        <dbReference type="RuleBase" id="RU003515"/>
    </source>
</evidence>
<comment type="cofactor">
    <cofactor evidence="12">
        <name>Mn(2+)</name>
        <dbReference type="ChEBI" id="CHEBI:29035"/>
    </cofactor>
    <cofactor evidence="12">
        <name>Mg(2+)</name>
        <dbReference type="ChEBI" id="CHEBI:18420"/>
    </cofactor>
    <text evidence="12">Manganese or magnesium. Binds 1 divalent metal ion per monomer in the absence of substrate. May bind a second metal ion after substrate binding.</text>
</comment>
<dbReference type="AlphaFoldDB" id="A0A2H0YSI6"/>
<evidence type="ECO:0000256" key="11">
    <source>
        <dbReference type="ARBA" id="ARBA00023211"/>
    </source>
</evidence>
<dbReference type="InterPro" id="IPR001352">
    <property type="entry name" value="RNase_HII/HIII"/>
</dbReference>
<evidence type="ECO:0000256" key="5">
    <source>
        <dbReference type="ARBA" id="ARBA00007383"/>
    </source>
</evidence>
<comment type="subcellular location">
    <subcellularLocation>
        <location evidence="4">Cytoplasm</location>
    </subcellularLocation>
</comment>
<comment type="caution">
    <text evidence="15">The sequence shown here is derived from an EMBL/GenBank/DDBJ whole genome shotgun (WGS) entry which is preliminary data.</text>
</comment>
<comment type="cofactor">
    <cofactor evidence="2">
        <name>Mg(2+)</name>
        <dbReference type="ChEBI" id="CHEBI:18420"/>
    </cofactor>
</comment>
<dbReference type="Proteomes" id="UP000228711">
    <property type="component" value="Unassembled WGS sequence"/>
</dbReference>
<gene>
    <name evidence="15" type="ORF">COT25_03010</name>
</gene>
<evidence type="ECO:0000313" key="16">
    <source>
        <dbReference type="Proteomes" id="UP000228711"/>
    </source>
</evidence>
<dbReference type="InterPro" id="IPR012337">
    <property type="entry name" value="RNaseH-like_sf"/>
</dbReference>
<evidence type="ECO:0000256" key="12">
    <source>
        <dbReference type="PROSITE-ProRule" id="PRU01319"/>
    </source>
</evidence>
<evidence type="ECO:0000256" key="7">
    <source>
        <dbReference type="ARBA" id="ARBA00022722"/>
    </source>
</evidence>
<dbReference type="SUPFAM" id="SSF53098">
    <property type="entry name" value="Ribonuclease H-like"/>
    <property type="match status" value="1"/>
</dbReference>
<evidence type="ECO:0000256" key="2">
    <source>
        <dbReference type="ARBA" id="ARBA00001946"/>
    </source>
</evidence>
<accession>A0A2H0YSI6</accession>
<reference evidence="16" key="1">
    <citation type="submission" date="2017-09" db="EMBL/GenBank/DDBJ databases">
        <title>Depth-based differentiation of microbial function through sediment-hosted aquifers and enrichment of novel symbionts in the deep terrestrial subsurface.</title>
        <authorList>
            <person name="Probst A.J."/>
            <person name="Ladd B."/>
            <person name="Jarett J.K."/>
            <person name="Geller-Mcgrath D.E."/>
            <person name="Sieber C.M.K."/>
            <person name="Emerson J.B."/>
            <person name="Anantharaman K."/>
            <person name="Thomas B.C."/>
            <person name="Malmstrom R."/>
            <person name="Stieglmeier M."/>
            <person name="Klingl A."/>
            <person name="Woyke T."/>
            <person name="Ryan C.M."/>
            <person name="Banfield J.F."/>
        </authorList>
    </citation>
    <scope>NUCLEOTIDE SEQUENCE [LARGE SCALE GENOMIC DNA]</scope>
</reference>
<feature type="binding site" evidence="12">
    <location>
        <position position="135"/>
    </location>
    <ligand>
        <name>a divalent metal cation</name>
        <dbReference type="ChEBI" id="CHEBI:60240"/>
    </ligand>
</feature>
<evidence type="ECO:0000256" key="8">
    <source>
        <dbReference type="ARBA" id="ARBA00022723"/>
    </source>
</evidence>
<evidence type="ECO:0000256" key="10">
    <source>
        <dbReference type="ARBA" id="ARBA00022801"/>
    </source>
</evidence>
<dbReference type="NCBIfam" id="NF000595">
    <property type="entry name" value="PRK00015.1-3"/>
    <property type="match status" value="1"/>
</dbReference>
<keyword evidence="8 12" id="KW-0479">Metal-binding</keyword>
<dbReference type="GO" id="GO:0043137">
    <property type="term" value="P:DNA replication, removal of RNA primer"/>
    <property type="evidence" value="ECO:0007669"/>
    <property type="project" value="TreeGrafter"/>
</dbReference>
<name>A0A2H0YSI6_9BACT</name>
<organism evidence="15 16">
    <name type="scientific">Candidatus Kerfeldbacteria bacterium CG08_land_8_20_14_0_20_42_7</name>
    <dbReference type="NCBI Taxonomy" id="2014245"/>
    <lineage>
        <taxon>Bacteria</taxon>
        <taxon>Candidatus Kerfeldiibacteriota</taxon>
    </lineage>
</organism>
<proteinExistence type="inferred from homology"/>
<dbReference type="InterPro" id="IPR036397">
    <property type="entry name" value="RNaseH_sf"/>
</dbReference>
<evidence type="ECO:0000259" key="14">
    <source>
        <dbReference type="PROSITE" id="PS51975"/>
    </source>
</evidence>
<comment type="catalytic activity">
    <reaction evidence="1 12 13">
        <text>Endonucleolytic cleavage to 5'-phosphomonoester.</text>
        <dbReference type="EC" id="3.1.26.4"/>
    </reaction>
</comment>
<dbReference type="GO" id="GO:0032299">
    <property type="term" value="C:ribonuclease H2 complex"/>
    <property type="evidence" value="ECO:0007669"/>
    <property type="project" value="TreeGrafter"/>
</dbReference>
<evidence type="ECO:0000256" key="4">
    <source>
        <dbReference type="ARBA" id="ARBA00004496"/>
    </source>
</evidence>